<accession>A0AAP8SLZ8</accession>
<dbReference type="RefSeq" id="WP_084197909.1">
    <property type="nucleotide sequence ID" value="NZ_BMYL01000004.1"/>
</dbReference>
<name>A0AAP8SLZ8_9GAMM</name>
<protein>
    <submittedName>
        <fullName evidence="1">Uncharacterized protein</fullName>
    </submittedName>
</protein>
<dbReference type="AlphaFoldDB" id="A0AAP8SLZ8"/>
<organism evidence="1 2">
    <name type="scientific">Halioglobus japonicus</name>
    <dbReference type="NCBI Taxonomy" id="930805"/>
    <lineage>
        <taxon>Bacteria</taxon>
        <taxon>Pseudomonadati</taxon>
        <taxon>Pseudomonadota</taxon>
        <taxon>Gammaproteobacteria</taxon>
        <taxon>Cellvibrionales</taxon>
        <taxon>Halieaceae</taxon>
        <taxon>Halioglobus</taxon>
    </lineage>
</organism>
<dbReference type="Proteomes" id="UP000235162">
    <property type="component" value="Unassembled WGS sequence"/>
</dbReference>
<sequence>MPNTVLGNFNQPSSGGYQPISSLDYIAVPFVTDDRFLRVDGVEINAVNLLAPGNFVVEIWDMDAFAQPGNPVGALSRPTDPAGLSQYTGSIDLQADTSYFLVIAAGNGAGSIGTAIYTTDGNQVD</sequence>
<evidence type="ECO:0000313" key="1">
    <source>
        <dbReference type="EMBL" id="PLW85050.1"/>
    </source>
</evidence>
<proteinExistence type="predicted"/>
<dbReference type="EMBL" id="PKUR01000004">
    <property type="protein sequence ID" value="PLW85050.1"/>
    <property type="molecule type" value="Genomic_DNA"/>
</dbReference>
<dbReference type="KEGG" id="hja:BST95_01810"/>
<evidence type="ECO:0000313" key="2">
    <source>
        <dbReference type="Proteomes" id="UP000235162"/>
    </source>
</evidence>
<reference evidence="1 2" key="1">
    <citation type="submission" date="2018-01" db="EMBL/GenBank/DDBJ databases">
        <title>The draft genome sequence of Halioglobus japonicus S1-36.</title>
        <authorList>
            <person name="Du Z.-J."/>
            <person name="Shi M.-J."/>
        </authorList>
    </citation>
    <scope>NUCLEOTIDE SEQUENCE [LARGE SCALE GENOMIC DNA]</scope>
    <source>
        <strain evidence="1 2">S1-36</strain>
    </source>
</reference>
<keyword evidence="2" id="KW-1185">Reference proteome</keyword>
<dbReference type="NCBIfam" id="NF041539">
    <property type="entry name" value="choice_anch_R"/>
    <property type="match status" value="1"/>
</dbReference>
<comment type="caution">
    <text evidence="1">The sequence shown here is derived from an EMBL/GenBank/DDBJ whole genome shotgun (WGS) entry which is preliminary data.</text>
</comment>
<gene>
    <name evidence="1" type="ORF">C0029_16075</name>
</gene>